<name>A0A8S3D901_9BILA</name>
<proteinExistence type="predicted"/>
<accession>A0A8S3D901</accession>
<evidence type="ECO:0000313" key="1">
    <source>
        <dbReference type="EMBL" id="CAF4986776.1"/>
    </source>
</evidence>
<dbReference type="Proteomes" id="UP000676336">
    <property type="component" value="Unassembled WGS sequence"/>
</dbReference>
<gene>
    <name evidence="1" type="ORF">SMN809_LOCUS56036</name>
</gene>
<evidence type="ECO:0000313" key="2">
    <source>
        <dbReference type="Proteomes" id="UP000676336"/>
    </source>
</evidence>
<sequence>EDSETRLTETQSNELIELIRTLLPPIGGSNHTNVLNEVMEA</sequence>
<reference evidence="1" key="1">
    <citation type="submission" date="2021-02" db="EMBL/GenBank/DDBJ databases">
        <authorList>
            <person name="Nowell W R."/>
        </authorList>
    </citation>
    <scope>NUCLEOTIDE SEQUENCE</scope>
</reference>
<dbReference type="AlphaFoldDB" id="A0A8S3D901"/>
<comment type="caution">
    <text evidence="1">The sequence shown here is derived from an EMBL/GenBank/DDBJ whole genome shotgun (WGS) entry which is preliminary data.</text>
</comment>
<dbReference type="EMBL" id="CAJOBI010199452">
    <property type="protein sequence ID" value="CAF4986776.1"/>
    <property type="molecule type" value="Genomic_DNA"/>
</dbReference>
<feature type="non-terminal residue" evidence="1">
    <location>
        <position position="1"/>
    </location>
</feature>
<organism evidence="1 2">
    <name type="scientific">Rotaria magnacalcarata</name>
    <dbReference type="NCBI Taxonomy" id="392030"/>
    <lineage>
        <taxon>Eukaryota</taxon>
        <taxon>Metazoa</taxon>
        <taxon>Spiralia</taxon>
        <taxon>Gnathifera</taxon>
        <taxon>Rotifera</taxon>
        <taxon>Eurotatoria</taxon>
        <taxon>Bdelloidea</taxon>
        <taxon>Philodinida</taxon>
        <taxon>Philodinidae</taxon>
        <taxon>Rotaria</taxon>
    </lineage>
</organism>
<protein>
    <submittedName>
        <fullName evidence="1">Uncharacterized protein</fullName>
    </submittedName>
</protein>